<evidence type="ECO:0000313" key="1">
    <source>
        <dbReference type="EMBL" id="MCI0184561.1"/>
    </source>
</evidence>
<evidence type="ECO:0000313" key="2">
    <source>
        <dbReference type="Proteomes" id="UP001139263"/>
    </source>
</evidence>
<accession>A0A9X1VA94</accession>
<keyword evidence="2" id="KW-1185">Reference proteome</keyword>
<dbReference type="Proteomes" id="UP001139263">
    <property type="component" value="Unassembled WGS sequence"/>
</dbReference>
<dbReference type="EMBL" id="JALBUF010000017">
    <property type="protein sequence ID" value="MCI0184561.1"/>
    <property type="molecule type" value="Genomic_DNA"/>
</dbReference>
<gene>
    <name evidence="1" type="ORF">MM817_02858</name>
</gene>
<sequence length="55" mass="6248">MTLAALKARVRVVPPTESTRSSMAAKELLELQRKRSKQYSAQKDSAVEEFVNRLK</sequence>
<organism evidence="1 2">
    <name type="scientific">Sulfoacidibacillus ferrooxidans</name>
    <dbReference type="NCBI Taxonomy" id="2005001"/>
    <lineage>
        <taxon>Bacteria</taxon>
        <taxon>Bacillati</taxon>
        <taxon>Bacillota</taxon>
        <taxon>Bacilli</taxon>
        <taxon>Bacillales</taxon>
        <taxon>Alicyclobacillaceae</taxon>
        <taxon>Sulfoacidibacillus</taxon>
    </lineage>
</organism>
<proteinExistence type="predicted"/>
<dbReference type="AlphaFoldDB" id="A0A9X1VA94"/>
<comment type="caution">
    <text evidence="1">The sequence shown here is derived from an EMBL/GenBank/DDBJ whole genome shotgun (WGS) entry which is preliminary data.</text>
</comment>
<name>A0A9X1VA94_9BACL</name>
<dbReference type="RefSeq" id="WP_241716349.1">
    <property type="nucleotide sequence ID" value="NZ_JALBUF010000017.1"/>
</dbReference>
<protein>
    <submittedName>
        <fullName evidence="1">Uncharacterized protein</fullName>
    </submittedName>
</protein>
<reference evidence="1" key="1">
    <citation type="submission" date="2022-03" db="EMBL/GenBank/DDBJ databases">
        <title>Draft Genome Sequence of Firmicute Strain S0AB, a Heterotrophic Iron/Sulfur-Oxidizing Extreme Acidophile.</title>
        <authorList>
            <person name="Vergara E."/>
            <person name="Pakostova E."/>
            <person name="Johnson D.B."/>
            <person name="Holmes D.S."/>
        </authorList>
    </citation>
    <scope>NUCLEOTIDE SEQUENCE</scope>
    <source>
        <strain evidence="1">S0AB</strain>
    </source>
</reference>